<comment type="similarity">
    <text evidence="1">Belongs to the ABC transporter superfamily.</text>
</comment>
<dbReference type="AlphaFoldDB" id="A0A1E3A3T8"/>
<evidence type="ECO:0000256" key="1">
    <source>
        <dbReference type="ARBA" id="ARBA00005417"/>
    </source>
</evidence>
<dbReference type="GO" id="GO:0016887">
    <property type="term" value="F:ATP hydrolysis activity"/>
    <property type="evidence" value="ECO:0007669"/>
    <property type="project" value="InterPro"/>
</dbReference>
<keyword evidence="4 6" id="KW-0067">ATP-binding</keyword>
<dbReference type="EMBL" id="MEHA01000055">
    <property type="protein sequence ID" value="ODR34813.1"/>
    <property type="molecule type" value="Genomic_DNA"/>
</dbReference>
<reference evidence="7 9" key="2">
    <citation type="submission" date="2016-08" db="EMBL/GenBank/DDBJ databases">
        <authorList>
            <person name="Seilhamer J.J."/>
        </authorList>
    </citation>
    <scope>NUCLEOTIDE SEQUENCE [LARGE SCALE GENOMIC DNA]</scope>
    <source>
        <strain evidence="7 9">NML150140-1</strain>
    </source>
</reference>
<proteinExistence type="inferred from homology"/>
<dbReference type="SMART" id="SM00382">
    <property type="entry name" value="AAA"/>
    <property type="match status" value="1"/>
</dbReference>
<dbReference type="Pfam" id="PF00005">
    <property type="entry name" value="ABC_tran"/>
    <property type="match status" value="1"/>
</dbReference>
<dbReference type="Proteomes" id="UP000094067">
    <property type="component" value="Unassembled WGS sequence"/>
</dbReference>
<dbReference type="SUPFAM" id="SSF52540">
    <property type="entry name" value="P-loop containing nucleoside triphosphate hydrolases"/>
    <property type="match status" value="1"/>
</dbReference>
<dbReference type="PANTHER" id="PTHR43335">
    <property type="entry name" value="ABC TRANSPORTER, ATP-BINDING PROTEIN"/>
    <property type="match status" value="1"/>
</dbReference>
<comment type="caution">
    <text evidence="6">The sequence shown here is derived from an EMBL/GenBank/DDBJ whole genome shotgun (WGS) entry which is preliminary data.</text>
</comment>
<evidence type="ECO:0000256" key="3">
    <source>
        <dbReference type="ARBA" id="ARBA00022741"/>
    </source>
</evidence>
<evidence type="ECO:0000256" key="4">
    <source>
        <dbReference type="ARBA" id="ARBA00022840"/>
    </source>
</evidence>
<keyword evidence="3" id="KW-0547">Nucleotide-binding</keyword>
<sequence>MKDFVVQTRQASKAYGSFYALKQVSMHVKQGDIYGLIGDNGAGKSTLLKLLTGLARATEGEIRLWGKYEEKELKRCRKQIGAMVEQPGLLPGLSAEQNLEYYRIQKGIPGKTCGEEVLKLVGLWERRSDKCGKLSPGMKQRLGLAMAMLGEPRFLILDEPVNGLDPSGIREFRSLMHRLNEEKNVTILLSSHILAELQQTATVFGFLSKGRLLEEITAAQLEERCADCIIIRVVEADTERYAAQLERFFPEARYRVLADKSIRITGKDMEEEVVSRLAYENGILITALERRRYTLEDYYMNLKNGGAGAC</sequence>
<organism evidence="6 8">
    <name type="scientific">Eisenbergiella tayi</name>
    <dbReference type="NCBI Taxonomy" id="1432052"/>
    <lineage>
        <taxon>Bacteria</taxon>
        <taxon>Bacillati</taxon>
        <taxon>Bacillota</taxon>
        <taxon>Clostridia</taxon>
        <taxon>Lachnospirales</taxon>
        <taxon>Lachnospiraceae</taxon>
        <taxon>Eisenbergiella</taxon>
    </lineage>
</organism>
<dbReference type="InterPro" id="IPR017871">
    <property type="entry name" value="ABC_transporter-like_CS"/>
</dbReference>
<dbReference type="InterPro" id="IPR003593">
    <property type="entry name" value="AAA+_ATPase"/>
</dbReference>
<dbReference type="EMBL" id="MCGH01000003">
    <property type="protein sequence ID" value="ODM03435.1"/>
    <property type="molecule type" value="Genomic_DNA"/>
</dbReference>
<evidence type="ECO:0000313" key="9">
    <source>
        <dbReference type="Proteomes" id="UP000094271"/>
    </source>
</evidence>
<name>A0A1E3A3T8_9FIRM</name>
<dbReference type="Proteomes" id="UP000094271">
    <property type="component" value="Unassembled WGS sequence"/>
</dbReference>
<feature type="domain" description="ABC transporter" evidence="5">
    <location>
        <begin position="6"/>
        <end position="234"/>
    </location>
</feature>
<dbReference type="InterPro" id="IPR003439">
    <property type="entry name" value="ABC_transporter-like_ATP-bd"/>
</dbReference>
<accession>A0A1E3A3T8</accession>
<reference evidence="6 8" key="1">
    <citation type="submission" date="2016-07" db="EMBL/GenBank/DDBJ databases">
        <title>Characterization of isolates of Eisenbergiella tayi derived from blood cultures, using whole genome sequencing.</title>
        <authorList>
            <person name="Burdz T."/>
            <person name="Wiebe D."/>
            <person name="Huynh C."/>
            <person name="Bernard K."/>
        </authorList>
    </citation>
    <scope>NUCLEOTIDE SEQUENCE [LARGE SCALE GENOMIC DNA]</scope>
    <source>
        <strain evidence="6 8">NML 110608</strain>
    </source>
</reference>
<evidence type="ECO:0000256" key="2">
    <source>
        <dbReference type="ARBA" id="ARBA00022448"/>
    </source>
</evidence>
<keyword evidence="2" id="KW-0813">Transport</keyword>
<dbReference type="RefSeq" id="WP_069153897.1">
    <property type="nucleotide sequence ID" value="NZ_MCGH01000003.1"/>
</dbReference>
<dbReference type="InterPro" id="IPR027417">
    <property type="entry name" value="P-loop_NTPase"/>
</dbReference>
<evidence type="ECO:0000313" key="6">
    <source>
        <dbReference type="EMBL" id="ODM03435.1"/>
    </source>
</evidence>
<protein>
    <submittedName>
        <fullName evidence="7">Bacitracin ABC transporter ATP-binding protein</fullName>
    </submittedName>
    <submittedName>
        <fullName evidence="6">Putative ABC transporter ATP-binding protein YxlF</fullName>
        <ecNumber evidence="6">3.6.3.-</ecNumber>
    </submittedName>
</protein>
<dbReference type="GO" id="GO:0005524">
    <property type="term" value="F:ATP binding"/>
    <property type="evidence" value="ECO:0007669"/>
    <property type="project" value="UniProtKB-KW"/>
</dbReference>
<dbReference type="PANTHER" id="PTHR43335:SF8">
    <property type="entry name" value="ABC TRANSPORTER, ATP-BINDING PROTEIN"/>
    <property type="match status" value="1"/>
</dbReference>
<dbReference type="OrthoDB" id="9809205at2"/>
<evidence type="ECO:0000313" key="7">
    <source>
        <dbReference type="EMBL" id="ODR34813.1"/>
    </source>
</evidence>
<gene>
    <name evidence="6" type="primary">yxlF_8</name>
    <name evidence="7" type="ORF">BEI59_36015</name>
    <name evidence="6" type="ORF">BEI61_04231</name>
</gene>
<dbReference type="EC" id="3.6.3.-" evidence="6"/>
<evidence type="ECO:0000313" key="8">
    <source>
        <dbReference type="Proteomes" id="UP000094067"/>
    </source>
</evidence>
<dbReference type="PROSITE" id="PS00211">
    <property type="entry name" value="ABC_TRANSPORTER_1"/>
    <property type="match status" value="1"/>
</dbReference>
<dbReference type="Gene3D" id="3.40.50.300">
    <property type="entry name" value="P-loop containing nucleotide triphosphate hydrolases"/>
    <property type="match status" value="1"/>
</dbReference>
<evidence type="ECO:0000259" key="5">
    <source>
        <dbReference type="PROSITE" id="PS50893"/>
    </source>
</evidence>
<dbReference type="PROSITE" id="PS50893">
    <property type="entry name" value="ABC_TRANSPORTER_2"/>
    <property type="match status" value="1"/>
</dbReference>
<keyword evidence="6" id="KW-0378">Hydrolase</keyword>